<evidence type="ECO:0000313" key="8">
    <source>
        <dbReference type="EMBL" id="KAJ8319694.1"/>
    </source>
</evidence>
<dbReference type="InterPro" id="IPR048395">
    <property type="entry name" value="Glyco_hydro_31_C"/>
</dbReference>
<dbReference type="InterPro" id="IPR050985">
    <property type="entry name" value="Alpha-glycosidase_related"/>
</dbReference>
<feature type="signal peptide" evidence="5">
    <location>
        <begin position="1"/>
        <end position="28"/>
    </location>
</feature>
<protein>
    <submittedName>
        <fullName evidence="8">Uncharacterized protein</fullName>
    </submittedName>
</protein>
<feature type="domain" description="Glycoside hydrolase family 31 TIM barrel" evidence="6">
    <location>
        <begin position="271"/>
        <end position="563"/>
    </location>
</feature>
<accession>A0ABQ9FQY9</accession>
<comment type="caution">
    <text evidence="8">The sequence shown here is derived from an EMBL/GenBank/DDBJ whole genome shotgun (WGS) entry which is preliminary data.</text>
</comment>
<evidence type="ECO:0000256" key="2">
    <source>
        <dbReference type="ARBA" id="ARBA00022801"/>
    </source>
</evidence>
<organism evidence="8 9">
    <name type="scientific">Tegillarca granosa</name>
    <name type="common">Malaysian cockle</name>
    <name type="synonym">Anadara granosa</name>
    <dbReference type="NCBI Taxonomy" id="220873"/>
    <lineage>
        <taxon>Eukaryota</taxon>
        <taxon>Metazoa</taxon>
        <taxon>Spiralia</taxon>
        <taxon>Lophotrochozoa</taxon>
        <taxon>Mollusca</taxon>
        <taxon>Bivalvia</taxon>
        <taxon>Autobranchia</taxon>
        <taxon>Pteriomorphia</taxon>
        <taxon>Arcoida</taxon>
        <taxon>Arcoidea</taxon>
        <taxon>Arcidae</taxon>
        <taxon>Tegillarca</taxon>
    </lineage>
</organism>
<dbReference type="SUPFAM" id="SSF51445">
    <property type="entry name" value="(Trans)glycosidases"/>
    <property type="match status" value="1"/>
</dbReference>
<sequence length="667" mass="76584">MGDRRHSFSVKFITCLHVFYCCLNTVYCQTDGYCQSKDECPNHDVKLDDLSWTIKYLETNKDFLVVDIPDILQSVPYESCMQEERDETVKICLNWKRYGKLRMEYRKHGNVNCHNVIWTPLSYDFTPIDCLSMTGANWYGGSELHTQRWPLQEAEIPMQPFLSQDSYIMKNFYGNVLEAFWVNSNGVGVVVKNTTPLHVGINQNKSKKLCFKAEFSGQHFNPEPGKTYPILNYTVCKSNNVKSTHQFMYNRFFEKPMGVPDVRMLKSPIWSTWAKYKTLINQSSVLEYAKEISEYGFSNSQLEIDDMFSTKYGDFYFDTNKFPDAAEMIKNLKAKGYRVTAWITPFANLDSYSFDEGLKMGYWLTDKQGNVPALVSWWQGVGAIIDVTNMEAVDWYVSRLEKMKETYDIDSFKFDAGEMTYLPSSYKTNRVLENSGLFTKLYVDAVSRLGNMIEVRCGYNSQKYPVFVRMADKDSKWGYDNGLRTLIPVALTMGILGYPFVLPDMIGGNGYGEHLATDVVLPERELYIRWLQLSAFMPSMQFSFVPWQYDSEVVAIAKQMVEIHENRVVPILLKAAKETLETGAPLIRPLWWNAPDDEQAQIVDSEFMVGDDILVAPVLQKGADQRDVYLPAGKWKNDLTGGEINGGKLIKGVKADLRQIPTFTHLK</sequence>
<dbReference type="Gene3D" id="2.60.40.1180">
    <property type="entry name" value="Golgi alpha-mannosidase II"/>
    <property type="match status" value="1"/>
</dbReference>
<evidence type="ECO:0000256" key="3">
    <source>
        <dbReference type="ARBA" id="ARBA00023295"/>
    </source>
</evidence>
<feature type="domain" description="Glycosyl hydrolase family 31 C-terminal" evidence="7">
    <location>
        <begin position="583"/>
        <end position="663"/>
    </location>
</feature>
<keyword evidence="3 4" id="KW-0326">Glycosidase</keyword>
<evidence type="ECO:0000256" key="1">
    <source>
        <dbReference type="ARBA" id="ARBA00007806"/>
    </source>
</evidence>
<proteinExistence type="inferred from homology"/>
<dbReference type="InterPro" id="IPR017853">
    <property type="entry name" value="GH"/>
</dbReference>
<dbReference type="EMBL" id="JARBDR010000155">
    <property type="protein sequence ID" value="KAJ8319694.1"/>
    <property type="molecule type" value="Genomic_DNA"/>
</dbReference>
<comment type="similarity">
    <text evidence="1 4">Belongs to the glycosyl hydrolase 31 family.</text>
</comment>
<dbReference type="CDD" id="cd06592">
    <property type="entry name" value="GH31_NET37"/>
    <property type="match status" value="1"/>
</dbReference>
<keyword evidence="2 4" id="KW-0378">Hydrolase</keyword>
<gene>
    <name evidence="8" type="ORF">KUTeg_002755</name>
</gene>
<dbReference type="PANTHER" id="PTHR43053:SF4">
    <property type="entry name" value="MYOGENESIS-REGULATING GLYCOSIDASE"/>
    <property type="match status" value="1"/>
</dbReference>
<dbReference type="InterPro" id="IPR013780">
    <property type="entry name" value="Glyco_hydro_b"/>
</dbReference>
<dbReference type="InterPro" id="IPR000322">
    <property type="entry name" value="Glyco_hydro_31_TIM"/>
</dbReference>
<name>A0ABQ9FQY9_TEGGR</name>
<dbReference type="Gene3D" id="3.20.20.80">
    <property type="entry name" value="Glycosidases"/>
    <property type="match status" value="1"/>
</dbReference>
<evidence type="ECO:0000256" key="5">
    <source>
        <dbReference type="SAM" id="SignalP"/>
    </source>
</evidence>
<feature type="chain" id="PRO_5046732303" evidence="5">
    <location>
        <begin position="29"/>
        <end position="667"/>
    </location>
</feature>
<evidence type="ECO:0000256" key="4">
    <source>
        <dbReference type="RuleBase" id="RU361185"/>
    </source>
</evidence>
<keyword evidence="9" id="KW-1185">Reference proteome</keyword>
<dbReference type="Pfam" id="PF01055">
    <property type="entry name" value="Glyco_hydro_31_2nd"/>
    <property type="match status" value="1"/>
</dbReference>
<keyword evidence="5" id="KW-0732">Signal</keyword>
<dbReference type="SUPFAM" id="SSF51011">
    <property type="entry name" value="Glycosyl hydrolase domain"/>
    <property type="match status" value="1"/>
</dbReference>
<evidence type="ECO:0000313" key="9">
    <source>
        <dbReference type="Proteomes" id="UP001217089"/>
    </source>
</evidence>
<dbReference type="Proteomes" id="UP001217089">
    <property type="component" value="Unassembled WGS sequence"/>
</dbReference>
<evidence type="ECO:0000259" key="6">
    <source>
        <dbReference type="Pfam" id="PF01055"/>
    </source>
</evidence>
<reference evidence="8 9" key="1">
    <citation type="submission" date="2022-12" db="EMBL/GenBank/DDBJ databases">
        <title>Chromosome-level genome of Tegillarca granosa.</title>
        <authorList>
            <person name="Kim J."/>
        </authorList>
    </citation>
    <scope>NUCLEOTIDE SEQUENCE [LARGE SCALE GENOMIC DNA]</scope>
    <source>
        <strain evidence="8">Teg-2019</strain>
        <tissue evidence="8">Adductor muscle</tissue>
    </source>
</reference>
<evidence type="ECO:0000259" key="7">
    <source>
        <dbReference type="Pfam" id="PF21365"/>
    </source>
</evidence>
<dbReference type="Pfam" id="PF21365">
    <property type="entry name" value="Glyco_hydro_31_3rd"/>
    <property type="match status" value="1"/>
</dbReference>
<dbReference type="PANTHER" id="PTHR43053">
    <property type="entry name" value="GLYCOSIDASE FAMILY 31"/>
    <property type="match status" value="1"/>
</dbReference>